<evidence type="ECO:0000313" key="1">
    <source>
        <dbReference type="EnsemblPlants" id="OBART11G03040.1"/>
    </source>
</evidence>
<dbReference type="Gramene" id="OBART11G03040.1">
    <property type="protein sequence ID" value="OBART11G03040.1"/>
    <property type="gene ID" value="OBART11G03040"/>
</dbReference>
<dbReference type="EnsemblPlants" id="OBART11G03040.1">
    <property type="protein sequence ID" value="OBART11G03040.1"/>
    <property type="gene ID" value="OBART11G03040"/>
</dbReference>
<accession>A0A0D3HI78</accession>
<protein>
    <submittedName>
        <fullName evidence="1">Uncharacterized protein</fullName>
    </submittedName>
</protein>
<dbReference type="PaxDb" id="65489-OBART11G03040.1"/>
<dbReference type="AlphaFoldDB" id="A0A0D3HI78"/>
<evidence type="ECO:0000313" key="2">
    <source>
        <dbReference type="Proteomes" id="UP000026960"/>
    </source>
</evidence>
<organism evidence="1">
    <name type="scientific">Oryza barthii</name>
    <dbReference type="NCBI Taxonomy" id="65489"/>
    <lineage>
        <taxon>Eukaryota</taxon>
        <taxon>Viridiplantae</taxon>
        <taxon>Streptophyta</taxon>
        <taxon>Embryophyta</taxon>
        <taxon>Tracheophyta</taxon>
        <taxon>Spermatophyta</taxon>
        <taxon>Magnoliopsida</taxon>
        <taxon>Liliopsida</taxon>
        <taxon>Poales</taxon>
        <taxon>Poaceae</taxon>
        <taxon>BOP clade</taxon>
        <taxon>Oryzoideae</taxon>
        <taxon>Oryzeae</taxon>
        <taxon>Oryzinae</taxon>
        <taxon>Oryza</taxon>
    </lineage>
</organism>
<reference evidence="1" key="1">
    <citation type="journal article" date="2009" name="Rice">
        <title>De Novo Next Generation Sequencing of Plant Genomes.</title>
        <authorList>
            <person name="Rounsley S."/>
            <person name="Marri P.R."/>
            <person name="Yu Y."/>
            <person name="He R."/>
            <person name="Sisneros N."/>
            <person name="Goicoechea J.L."/>
            <person name="Lee S.J."/>
            <person name="Angelova A."/>
            <person name="Kudrna D."/>
            <person name="Luo M."/>
            <person name="Affourtit J."/>
            <person name="Desany B."/>
            <person name="Knight J."/>
            <person name="Niazi F."/>
            <person name="Egholm M."/>
            <person name="Wing R.A."/>
        </authorList>
    </citation>
    <scope>NUCLEOTIDE SEQUENCE [LARGE SCALE GENOMIC DNA]</scope>
    <source>
        <strain evidence="1">cv. IRGC 105608</strain>
    </source>
</reference>
<keyword evidence="2" id="KW-1185">Reference proteome</keyword>
<sequence>MMIPDMIPEQNHDTSYISHDPSKRGIMCETFRFHDTSQVSHDSTNVSSMKPVGTMIAAKILTVLMTGPSQHVVLPLVSSSLMQAFSAKPCIVLIARSYPCKTRFRGCFMGKQKSRRMARVPLERSEESRAAIPRRFHWDVEELADDARAGGRKRGITRFLGGFAMMRRSRRTVRVLAGGSKESRAEACASEEVSLRCREAGIWRALVVVHVLLQCTQVADDSC</sequence>
<name>A0A0D3HI78_9ORYZ</name>
<dbReference type="STRING" id="65489.A0A0D3HI78"/>
<dbReference type="HOGENOM" id="CLU_1241751_0_0_1"/>
<reference evidence="1" key="2">
    <citation type="submission" date="2015-03" db="UniProtKB">
        <authorList>
            <consortium name="EnsemblPlants"/>
        </authorList>
    </citation>
    <scope>IDENTIFICATION</scope>
</reference>
<proteinExistence type="predicted"/>
<dbReference type="Proteomes" id="UP000026960">
    <property type="component" value="Chromosome 11"/>
</dbReference>